<evidence type="ECO:0000256" key="4">
    <source>
        <dbReference type="ARBA" id="ARBA00023239"/>
    </source>
</evidence>
<proteinExistence type="inferred from homology"/>
<dbReference type="Pfam" id="PF04828">
    <property type="entry name" value="GFA"/>
    <property type="match status" value="1"/>
</dbReference>
<keyword evidence="2" id="KW-0479">Metal-binding</keyword>
<dbReference type="InterPro" id="IPR011057">
    <property type="entry name" value="Mss4-like_sf"/>
</dbReference>
<dbReference type="PANTHER" id="PTHR33337:SF40">
    <property type="entry name" value="CENP-V_GFA DOMAIN-CONTAINING PROTEIN-RELATED"/>
    <property type="match status" value="1"/>
</dbReference>
<dbReference type="Gene3D" id="3.90.1590.10">
    <property type="entry name" value="glutathione-dependent formaldehyde- activating enzyme (gfa)"/>
    <property type="match status" value="1"/>
</dbReference>
<dbReference type="InterPro" id="IPR006913">
    <property type="entry name" value="CENP-V/GFA"/>
</dbReference>
<organism evidence="6 7">
    <name type="scientific">Pleionea litopenaei</name>
    <dbReference type="NCBI Taxonomy" id="3070815"/>
    <lineage>
        <taxon>Bacteria</taxon>
        <taxon>Pseudomonadati</taxon>
        <taxon>Pseudomonadota</taxon>
        <taxon>Gammaproteobacteria</taxon>
        <taxon>Oceanospirillales</taxon>
        <taxon>Pleioneaceae</taxon>
        <taxon>Pleionea</taxon>
    </lineage>
</organism>
<name>A0AA51RQC9_9GAMM</name>
<dbReference type="RefSeq" id="WP_309200824.1">
    <property type="nucleotide sequence ID" value="NZ_CP133548.1"/>
</dbReference>
<keyword evidence="7" id="KW-1185">Reference proteome</keyword>
<keyword evidence="4" id="KW-0456">Lyase</keyword>
<accession>A0AA51RQC9</accession>
<reference evidence="6 7" key="1">
    <citation type="submission" date="2023-08" db="EMBL/GenBank/DDBJ databases">
        <title>Pleionea litopenaei sp. nov., isolated from stomach of juvenile Litopenaeus vannamei.</title>
        <authorList>
            <person name="Rho A.M."/>
            <person name="Hwang C.Y."/>
        </authorList>
    </citation>
    <scope>NUCLEOTIDE SEQUENCE [LARGE SCALE GENOMIC DNA]</scope>
    <source>
        <strain evidence="6 7">HL-JVS1</strain>
    </source>
</reference>
<gene>
    <name evidence="6" type="ORF">Q9312_10640</name>
</gene>
<keyword evidence="3" id="KW-0862">Zinc</keyword>
<dbReference type="EMBL" id="CP133548">
    <property type="protein sequence ID" value="WMS85671.1"/>
    <property type="molecule type" value="Genomic_DNA"/>
</dbReference>
<evidence type="ECO:0000256" key="1">
    <source>
        <dbReference type="ARBA" id="ARBA00005495"/>
    </source>
</evidence>
<dbReference type="GO" id="GO:0016846">
    <property type="term" value="F:carbon-sulfur lyase activity"/>
    <property type="evidence" value="ECO:0007669"/>
    <property type="project" value="InterPro"/>
</dbReference>
<protein>
    <submittedName>
        <fullName evidence="6">GFA family protein</fullName>
    </submittedName>
</protein>
<dbReference type="PANTHER" id="PTHR33337">
    <property type="entry name" value="GFA DOMAIN-CONTAINING PROTEIN"/>
    <property type="match status" value="1"/>
</dbReference>
<evidence type="ECO:0000259" key="5">
    <source>
        <dbReference type="PROSITE" id="PS51891"/>
    </source>
</evidence>
<dbReference type="Proteomes" id="UP001239782">
    <property type="component" value="Chromosome"/>
</dbReference>
<dbReference type="KEGG" id="plei:Q9312_10640"/>
<sequence>MTQSIKGHCLCGAVTVSVQQVDTKVGACHCSMCRRWGGGPLLAVDCHTEVEFSGEQHVKSFASSEWAERGFCGQCGTHLFYKLLQTGQFIMPVGLFNNIANLEFDHQIFIDEKPTYYEFANQTKNMTGEEVFAQYS</sequence>
<evidence type="ECO:0000256" key="3">
    <source>
        <dbReference type="ARBA" id="ARBA00022833"/>
    </source>
</evidence>
<evidence type="ECO:0000313" key="7">
    <source>
        <dbReference type="Proteomes" id="UP001239782"/>
    </source>
</evidence>
<dbReference type="PROSITE" id="PS51891">
    <property type="entry name" value="CENP_V_GFA"/>
    <property type="match status" value="1"/>
</dbReference>
<evidence type="ECO:0000313" key="6">
    <source>
        <dbReference type="EMBL" id="WMS85671.1"/>
    </source>
</evidence>
<dbReference type="GO" id="GO:0046872">
    <property type="term" value="F:metal ion binding"/>
    <property type="evidence" value="ECO:0007669"/>
    <property type="project" value="UniProtKB-KW"/>
</dbReference>
<feature type="domain" description="CENP-V/GFA" evidence="5">
    <location>
        <begin position="5"/>
        <end position="118"/>
    </location>
</feature>
<comment type="similarity">
    <text evidence="1">Belongs to the Gfa family.</text>
</comment>
<dbReference type="SUPFAM" id="SSF51316">
    <property type="entry name" value="Mss4-like"/>
    <property type="match status" value="1"/>
</dbReference>
<dbReference type="AlphaFoldDB" id="A0AA51RQC9"/>
<evidence type="ECO:0000256" key="2">
    <source>
        <dbReference type="ARBA" id="ARBA00022723"/>
    </source>
</evidence>